<comment type="function">
    <text evidence="11">Catalyzes the oxidation of L-aspartate to iminoaspartate.</text>
</comment>
<gene>
    <name evidence="14" type="primary">nadB</name>
    <name evidence="14" type="ORF">I5M27_05270</name>
</gene>
<dbReference type="SUPFAM" id="SSF46977">
    <property type="entry name" value="Succinate dehydrogenase/fumarate reductase flavoprotein C-terminal domain"/>
    <property type="match status" value="1"/>
</dbReference>
<evidence type="ECO:0000256" key="8">
    <source>
        <dbReference type="ARBA" id="ARBA00023002"/>
    </source>
</evidence>
<dbReference type="InterPro" id="IPR015939">
    <property type="entry name" value="Fum_Rdtase/Succ_DH_flav-like_C"/>
</dbReference>
<comment type="similarity">
    <text evidence="3 11">Belongs to the FAD-dependent oxidoreductase 2 family. NadB subfamily.</text>
</comment>
<accession>A0ABS1BZ40</accession>
<evidence type="ECO:0000256" key="2">
    <source>
        <dbReference type="ARBA" id="ARBA00004950"/>
    </source>
</evidence>
<dbReference type="Proteomes" id="UP000644147">
    <property type="component" value="Unassembled WGS sequence"/>
</dbReference>
<proteinExistence type="inferred from homology"/>
<evidence type="ECO:0000256" key="1">
    <source>
        <dbReference type="ARBA" id="ARBA00001974"/>
    </source>
</evidence>
<dbReference type="InterPro" id="IPR005288">
    <property type="entry name" value="NadB"/>
</dbReference>
<comment type="caution">
    <text evidence="14">The sequence shown here is derived from an EMBL/GenBank/DDBJ whole genome shotgun (WGS) entry which is preliminary data.</text>
</comment>
<dbReference type="InterPro" id="IPR027477">
    <property type="entry name" value="Succ_DH/fumarate_Rdtase_cat_sf"/>
</dbReference>
<evidence type="ECO:0000313" key="14">
    <source>
        <dbReference type="EMBL" id="MBK0402384.1"/>
    </source>
</evidence>
<dbReference type="EC" id="1.4.3.16" evidence="4 10"/>
<organism evidence="14 15">
    <name type="scientific">Adhaeribacter terrigena</name>
    <dbReference type="NCBI Taxonomy" id="2793070"/>
    <lineage>
        <taxon>Bacteria</taxon>
        <taxon>Pseudomonadati</taxon>
        <taxon>Bacteroidota</taxon>
        <taxon>Cytophagia</taxon>
        <taxon>Cytophagales</taxon>
        <taxon>Hymenobacteraceae</taxon>
        <taxon>Adhaeribacter</taxon>
    </lineage>
</organism>
<dbReference type="PRINTS" id="PR00368">
    <property type="entry name" value="FADPNR"/>
</dbReference>
<dbReference type="PANTHER" id="PTHR42716:SF2">
    <property type="entry name" value="L-ASPARTATE OXIDASE, CHLOROPLASTIC"/>
    <property type="match status" value="1"/>
</dbReference>
<feature type="domain" description="FAD-dependent oxidoreductase 2 FAD-binding" evidence="12">
    <location>
        <begin position="5"/>
        <end position="381"/>
    </location>
</feature>
<dbReference type="RefSeq" id="WP_200505132.1">
    <property type="nucleotide sequence ID" value="NZ_JAEHFX010000002.1"/>
</dbReference>
<keyword evidence="8 11" id="KW-0560">Oxidoreductase</keyword>
<name>A0ABS1BZ40_9BACT</name>
<evidence type="ECO:0000256" key="6">
    <source>
        <dbReference type="ARBA" id="ARBA00022642"/>
    </source>
</evidence>
<evidence type="ECO:0000256" key="9">
    <source>
        <dbReference type="ARBA" id="ARBA00048305"/>
    </source>
</evidence>
<dbReference type="InterPro" id="IPR036188">
    <property type="entry name" value="FAD/NAD-bd_sf"/>
</dbReference>
<evidence type="ECO:0000256" key="5">
    <source>
        <dbReference type="ARBA" id="ARBA00022630"/>
    </source>
</evidence>
<evidence type="ECO:0000259" key="13">
    <source>
        <dbReference type="Pfam" id="PF02910"/>
    </source>
</evidence>
<feature type="domain" description="Fumarate reductase/succinate dehydrogenase flavoprotein-like C-terminal" evidence="13">
    <location>
        <begin position="434"/>
        <end position="508"/>
    </location>
</feature>
<evidence type="ECO:0000313" key="15">
    <source>
        <dbReference type="Proteomes" id="UP000644147"/>
    </source>
</evidence>
<dbReference type="EMBL" id="JAEHFX010000002">
    <property type="protein sequence ID" value="MBK0402384.1"/>
    <property type="molecule type" value="Genomic_DNA"/>
</dbReference>
<dbReference type="Pfam" id="PF02910">
    <property type="entry name" value="Succ_DH_flav_C"/>
    <property type="match status" value="1"/>
</dbReference>
<keyword evidence="5 11" id="KW-0285">Flavoprotein</keyword>
<reference evidence="14 15" key="1">
    <citation type="submission" date="2020-12" db="EMBL/GenBank/DDBJ databases">
        <title>Bacterial novel species Adhaeribacter sp. BT258 isolated from soil.</title>
        <authorList>
            <person name="Jung H.-Y."/>
        </authorList>
    </citation>
    <scope>NUCLEOTIDE SEQUENCE [LARGE SCALE GENOMIC DNA]</scope>
    <source>
        <strain evidence="14 15">BT258</strain>
    </source>
</reference>
<dbReference type="GO" id="GO:0008734">
    <property type="term" value="F:L-aspartate oxidase activity"/>
    <property type="evidence" value="ECO:0007669"/>
    <property type="project" value="UniProtKB-EC"/>
</dbReference>
<dbReference type="SUPFAM" id="SSF56425">
    <property type="entry name" value="Succinate dehydrogenase/fumarate reductase flavoprotein, catalytic domain"/>
    <property type="match status" value="1"/>
</dbReference>
<keyword evidence="6 11" id="KW-0662">Pyridine nucleotide biosynthesis</keyword>
<comment type="cofactor">
    <cofactor evidence="1 11">
        <name>FAD</name>
        <dbReference type="ChEBI" id="CHEBI:57692"/>
    </cofactor>
</comment>
<dbReference type="NCBIfam" id="TIGR00551">
    <property type="entry name" value="nadB"/>
    <property type="match status" value="1"/>
</dbReference>
<dbReference type="SUPFAM" id="SSF51905">
    <property type="entry name" value="FAD/NAD(P)-binding domain"/>
    <property type="match status" value="1"/>
</dbReference>
<evidence type="ECO:0000256" key="3">
    <source>
        <dbReference type="ARBA" id="ARBA00008562"/>
    </source>
</evidence>
<dbReference type="PANTHER" id="PTHR42716">
    <property type="entry name" value="L-ASPARTATE OXIDASE"/>
    <property type="match status" value="1"/>
</dbReference>
<comment type="subcellular location">
    <subcellularLocation>
        <location evidence="11">Cytoplasm</location>
    </subcellularLocation>
</comment>
<comment type="catalytic activity">
    <reaction evidence="9">
        <text>L-aspartate + O2 = iminosuccinate + H2O2</text>
        <dbReference type="Rhea" id="RHEA:25876"/>
        <dbReference type="ChEBI" id="CHEBI:15379"/>
        <dbReference type="ChEBI" id="CHEBI:16240"/>
        <dbReference type="ChEBI" id="CHEBI:29991"/>
        <dbReference type="ChEBI" id="CHEBI:77875"/>
        <dbReference type="EC" id="1.4.3.16"/>
    </reaction>
    <physiologicalReaction direction="left-to-right" evidence="9">
        <dbReference type="Rhea" id="RHEA:25877"/>
    </physiologicalReaction>
</comment>
<keyword evidence="7 11" id="KW-0274">FAD</keyword>
<protein>
    <recommendedName>
        <fullName evidence="4 10">L-aspartate oxidase</fullName>
        <ecNumber evidence="4 10">1.4.3.16</ecNumber>
    </recommendedName>
</protein>
<evidence type="ECO:0000256" key="7">
    <source>
        <dbReference type="ARBA" id="ARBA00022827"/>
    </source>
</evidence>
<sequence length="555" mass="59991">MLSYDFLVIGSGIGGLGFALKVAKLGTVGVICKGKADQTNTSFAQGGLSAVTDPKDTFEIHVADTLTAGAGMCDEEMVRLLAEKAPLCIQELQELGVNFTRNAQGALDLGREGGHSHHRIVHTHDYTGLSIQEALLKAVKTHPNITLLEDHFAVDLLLSENNEGEKKCIGVQTFSTEKDTVFPVYAKAVMLATGGAGQVYQHTTNPVIATGDGLAMAYRAGAKLKDLEFVQFHPTSLYDPGKPTFLISEAVRGFGAKLVNEDGIAFMNNYHALGSLAPRDVVSRAIQKEMQKADAACVYLDLRPLPSEEIPVRFPKIFARCLESGLDMRADLIPVVPAAHFMCGGVKTDASGQTSIPGLYACGEVACTGVHGANRLASNSLPEGWIFGRRAAEAALLTLKSIAFSDLKPEETTTNSVQLPVFPNQKVQRKKAGIQELMWTYVGIVRTVPGLLLCREKLEQLLSETTQLKQQFAFSVPLQELQNLAQVGLLITEAALHRTESVGCHFIEVETKSNSKAASVSFIINRFKKPFEKTFIKNPTGTFSAGKHSVFSLKT</sequence>
<dbReference type="Gene3D" id="1.20.58.100">
    <property type="entry name" value="Fumarate reductase/succinate dehydrogenase flavoprotein-like, C-terminal domain"/>
    <property type="match status" value="1"/>
</dbReference>
<dbReference type="Gene3D" id="3.50.50.60">
    <property type="entry name" value="FAD/NAD(P)-binding domain"/>
    <property type="match status" value="1"/>
</dbReference>
<dbReference type="InterPro" id="IPR037099">
    <property type="entry name" value="Fum_R/Succ_DH_flav-like_C_sf"/>
</dbReference>
<evidence type="ECO:0000256" key="4">
    <source>
        <dbReference type="ARBA" id="ARBA00012173"/>
    </source>
</evidence>
<dbReference type="InterPro" id="IPR003953">
    <property type="entry name" value="FAD-dep_OxRdtase_2_FAD-bd"/>
</dbReference>
<evidence type="ECO:0000256" key="11">
    <source>
        <dbReference type="RuleBase" id="RU362049"/>
    </source>
</evidence>
<keyword evidence="15" id="KW-1185">Reference proteome</keyword>
<dbReference type="PRINTS" id="PR00411">
    <property type="entry name" value="PNDRDTASEI"/>
</dbReference>
<evidence type="ECO:0000259" key="12">
    <source>
        <dbReference type="Pfam" id="PF00890"/>
    </source>
</evidence>
<dbReference type="PIRSF" id="PIRSF000171">
    <property type="entry name" value="SDHA_APRA_LASPO"/>
    <property type="match status" value="1"/>
</dbReference>
<dbReference type="Pfam" id="PF00890">
    <property type="entry name" value="FAD_binding_2"/>
    <property type="match status" value="1"/>
</dbReference>
<evidence type="ECO:0000256" key="10">
    <source>
        <dbReference type="NCBIfam" id="TIGR00551"/>
    </source>
</evidence>
<dbReference type="Gene3D" id="3.90.700.10">
    <property type="entry name" value="Succinate dehydrogenase/fumarate reductase flavoprotein, catalytic domain"/>
    <property type="match status" value="1"/>
</dbReference>
<comment type="pathway">
    <text evidence="2 11">Cofactor biosynthesis; NAD(+) biosynthesis; iminoaspartate from L-aspartate (oxidase route): step 1/1.</text>
</comment>